<dbReference type="GO" id="GO:0005737">
    <property type="term" value="C:cytoplasm"/>
    <property type="evidence" value="ECO:0007669"/>
    <property type="project" value="TreeGrafter"/>
</dbReference>
<dbReference type="AlphaFoldDB" id="A0A1D1YYG5"/>
<dbReference type="GO" id="GO:0004407">
    <property type="term" value="F:histone deacetylase activity"/>
    <property type="evidence" value="ECO:0007669"/>
    <property type="project" value="TreeGrafter"/>
</dbReference>
<reference evidence="2" key="1">
    <citation type="submission" date="2015-07" db="EMBL/GenBank/DDBJ databases">
        <title>Transcriptome Assembly of Anthurium amnicola.</title>
        <authorList>
            <person name="Suzuki J."/>
        </authorList>
    </citation>
    <scope>NUCLEOTIDE SEQUENCE</scope>
</reference>
<feature type="non-terminal residue" evidence="2">
    <location>
        <position position="243"/>
    </location>
</feature>
<feature type="domain" description="Histone deacetylase" evidence="1">
    <location>
        <begin position="86"/>
        <end position="243"/>
    </location>
</feature>
<accession>A0A1D1YYG5</accession>
<dbReference type="GO" id="GO:0040029">
    <property type="term" value="P:epigenetic regulation of gene expression"/>
    <property type="evidence" value="ECO:0007669"/>
    <property type="project" value="TreeGrafter"/>
</dbReference>
<organism evidence="2">
    <name type="scientific">Anthurium amnicola</name>
    <dbReference type="NCBI Taxonomy" id="1678845"/>
    <lineage>
        <taxon>Eukaryota</taxon>
        <taxon>Viridiplantae</taxon>
        <taxon>Streptophyta</taxon>
        <taxon>Embryophyta</taxon>
        <taxon>Tracheophyta</taxon>
        <taxon>Spermatophyta</taxon>
        <taxon>Magnoliopsida</taxon>
        <taxon>Liliopsida</taxon>
        <taxon>Araceae</taxon>
        <taxon>Pothoideae</taxon>
        <taxon>Potheae</taxon>
        <taxon>Anthurium</taxon>
    </lineage>
</organism>
<dbReference type="PANTHER" id="PTHR10625">
    <property type="entry name" value="HISTONE DEACETYLASE HDAC1-RELATED"/>
    <property type="match status" value="1"/>
</dbReference>
<dbReference type="PANTHER" id="PTHR10625:SF25">
    <property type="entry name" value="HISTONE DEACETYLASE 18-RELATED"/>
    <property type="match status" value="1"/>
</dbReference>
<evidence type="ECO:0000313" key="2">
    <source>
        <dbReference type="EMBL" id="JAT59685.1"/>
    </source>
</evidence>
<feature type="non-terminal residue" evidence="2">
    <location>
        <position position="1"/>
    </location>
</feature>
<dbReference type="Gene3D" id="3.40.800.20">
    <property type="entry name" value="Histone deacetylase domain"/>
    <property type="match status" value="1"/>
</dbReference>
<dbReference type="EMBL" id="GDJX01008251">
    <property type="protein sequence ID" value="JAT59685.1"/>
    <property type="molecule type" value="Transcribed_RNA"/>
</dbReference>
<name>A0A1D1YYG5_9ARAE</name>
<dbReference type="SUPFAM" id="SSF52768">
    <property type="entry name" value="Arginase/deacetylase"/>
    <property type="match status" value="1"/>
</dbReference>
<dbReference type="InterPro" id="IPR023801">
    <property type="entry name" value="His_deacetylse_dom"/>
</dbReference>
<protein>
    <submittedName>
        <fullName evidence="2">Histone deacetylase 5</fullName>
    </submittedName>
</protein>
<dbReference type="InterPro" id="IPR037138">
    <property type="entry name" value="His_deacetylse_dom_sf"/>
</dbReference>
<sequence length="243" mass="27053">SFYYGKKNFQALVSLSSLLFSSSLPSPLRRLLPSSRLRLPLPVLPDGVGNMDAPQTDVEEPCRRPRVGLVYDERMCRHATPNGEEHPENPRRIRAIWQELESAGVTKRCVVLSAKEAEDKYVAAVHARKHVDLIRNVSSKQFDSRRKRIASRFNSIYLNEGSSESAFLAAGAVLDLTEKVANGELDSGVAIIRPPGHHAEPDEAMGFCLFNNMAVAANFLLNERTDLGIKKILIVDWDVHHGN</sequence>
<gene>
    <name evidence="2" type="primary">HDA5_0</name>
    <name evidence="2" type="ORF">g.59456</name>
</gene>
<dbReference type="InterPro" id="IPR023696">
    <property type="entry name" value="Ureohydrolase_dom_sf"/>
</dbReference>
<dbReference type="Pfam" id="PF00850">
    <property type="entry name" value="Hist_deacetyl"/>
    <property type="match status" value="1"/>
</dbReference>
<evidence type="ECO:0000259" key="1">
    <source>
        <dbReference type="Pfam" id="PF00850"/>
    </source>
</evidence>
<dbReference type="GO" id="GO:0000118">
    <property type="term" value="C:histone deacetylase complex"/>
    <property type="evidence" value="ECO:0007669"/>
    <property type="project" value="TreeGrafter"/>
</dbReference>
<proteinExistence type="predicted"/>